<dbReference type="KEGG" id="bany:112057719"/>
<name>A0A6J1P867_BICAN</name>
<gene>
    <name evidence="6" type="primary">LOC112057719</name>
</gene>
<proteinExistence type="predicted"/>
<dbReference type="PANTHER" id="PTHR10380:SF173">
    <property type="entry name" value="CUTICULAR PROTEIN 47EF, ISOFORM C-RELATED"/>
    <property type="match status" value="1"/>
</dbReference>
<dbReference type="RefSeq" id="XP_023954019.1">
    <property type="nucleotide sequence ID" value="XM_024098251.2"/>
</dbReference>
<dbReference type="PROSITE" id="PS51155">
    <property type="entry name" value="CHIT_BIND_RR_2"/>
    <property type="match status" value="1"/>
</dbReference>
<dbReference type="PANTHER" id="PTHR10380">
    <property type="entry name" value="CUTICLE PROTEIN"/>
    <property type="match status" value="1"/>
</dbReference>
<dbReference type="GO" id="GO:0008010">
    <property type="term" value="F:structural constituent of chitin-based larval cuticle"/>
    <property type="evidence" value="ECO:0007669"/>
    <property type="project" value="TreeGrafter"/>
</dbReference>
<keyword evidence="1 3" id="KW-0193">Cuticle</keyword>
<dbReference type="Pfam" id="PF00379">
    <property type="entry name" value="Chitin_bind_4"/>
    <property type="match status" value="1"/>
</dbReference>
<dbReference type="GeneID" id="112057719"/>
<organism evidence="5 6">
    <name type="scientific">Bicyclus anynana</name>
    <name type="common">Squinting bush brown butterfly</name>
    <dbReference type="NCBI Taxonomy" id="110368"/>
    <lineage>
        <taxon>Eukaryota</taxon>
        <taxon>Metazoa</taxon>
        <taxon>Ecdysozoa</taxon>
        <taxon>Arthropoda</taxon>
        <taxon>Hexapoda</taxon>
        <taxon>Insecta</taxon>
        <taxon>Pterygota</taxon>
        <taxon>Neoptera</taxon>
        <taxon>Endopterygota</taxon>
        <taxon>Lepidoptera</taxon>
        <taxon>Glossata</taxon>
        <taxon>Ditrysia</taxon>
        <taxon>Papilionoidea</taxon>
        <taxon>Nymphalidae</taxon>
        <taxon>Satyrinae</taxon>
        <taxon>Satyrini</taxon>
        <taxon>Mycalesina</taxon>
        <taxon>Bicyclus</taxon>
    </lineage>
</organism>
<reference evidence="6" key="1">
    <citation type="submission" date="2025-08" db="UniProtKB">
        <authorList>
            <consortium name="RefSeq"/>
        </authorList>
    </citation>
    <scope>IDENTIFICATION</scope>
</reference>
<evidence type="ECO:0000256" key="3">
    <source>
        <dbReference type="PROSITE-ProRule" id="PRU00497"/>
    </source>
</evidence>
<dbReference type="InterPro" id="IPR050468">
    <property type="entry name" value="Cuticle_Struct_Prot"/>
</dbReference>
<dbReference type="Proteomes" id="UP001652582">
    <property type="component" value="Chromosome 7"/>
</dbReference>
<feature type="signal peptide" evidence="4">
    <location>
        <begin position="1"/>
        <end position="15"/>
    </location>
</feature>
<evidence type="ECO:0000256" key="4">
    <source>
        <dbReference type="SAM" id="SignalP"/>
    </source>
</evidence>
<evidence type="ECO:0000313" key="6">
    <source>
        <dbReference type="RefSeq" id="XP_023954019.1"/>
    </source>
</evidence>
<evidence type="ECO:0000313" key="5">
    <source>
        <dbReference type="Proteomes" id="UP001652582"/>
    </source>
</evidence>
<accession>A0A6J1P867</accession>
<keyword evidence="5" id="KW-1185">Reference proteome</keyword>
<dbReference type="OrthoDB" id="6515429at2759"/>
<evidence type="ECO:0000256" key="2">
    <source>
        <dbReference type="ARBA" id="ARBA00022729"/>
    </source>
</evidence>
<dbReference type="PRINTS" id="PR00947">
    <property type="entry name" value="CUTICLE"/>
</dbReference>
<dbReference type="AlphaFoldDB" id="A0A6J1P867"/>
<dbReference type="GO" id="GO:0062129">
    <property type="term" value="C:chitin-based extracellular matrix"/>
    <property type="evidence" value="ECO:0007669"/>
    <property type="project" value="TreeGrafter"/>
</dbReference>
<sequence length="113" mass="12260">MKSIIFLALVAIAAAAPVDKEPPTIVKSALVQEPQGPYNLSFETSDGISRSEIGELKEVLDEEGKPRTVVVVKGTYSYPNEFGVLETIDYIADENGFRAEGPSIPKEPVPARR</sequence>
<protein>
    <submittedName>
        <fullName evidence="6">Larval cuticle protein 1</fullName>
    </submittedName>
</protein>
<feature type="chain" id="PRO_5026950959" evidence="4">
    <location>
        <begin position="16"/>
        <end position="113"/>
    </location>
</feature>
<evidence type="ECO:0000256" key="1">
    <source>
        <dbReference type="ARBA" id="ARBA00022460"/>
    </source>
</evidence>
<keyword evidence="2 4" id="KW-0732">Signal</keyword>
<dbReference type="InterPro" id="IPR000618">
    <property type="entry name" value="Insect_cuticle"/>
</dbReference>